<feature type="transmembrane region" description="Helical" evidence="12">
    <location>
        <begin position="207"/>
        <end position="226"/>
    </location>
</feature>
<evidence type="ECO:0000256" key="3">
    <source>
        <dbReference type="ARBA" id="ARBA00022448"/>
    </source>
</evidence>
<evidence type="ECO:0000313" key="14">
    <source>
        <dbReference type="EMBL" id="KAL0906507.1"/>
    </source>
</evidence>
<proteinExistence type="predicted"/>
<evidence type="ECO:0000256" key="4">
    <source>
        <dbReference type="ARBA" id="ARBA00022617"/>
    </source>
</evidence>
<feature type="compositionally biased region" description="Basic and acidic residues" evidence="11">
    <location>
        <begin position="1"/>
        <end position="12"/>
    </location>
</feature>
<evidence type="ECO:0000256" key="10">
    <source>
        <dbReference type="ARBA" id="ARBA00023136"/>
    </source>
</evidence>
<keyword evidence="6" id="KW-0479">Metal-binding</keyword>
<evidence type="ECO:0000256" key="6">
    <source>
        <dbReference type="ARBA" id="ARBA00022723"/>
    </source>
</evidence>
<protein>
    <recommendedName>
        <fullName evidence="13">Cytochrome b561 domain-containing protein</fullName>
    </recommendedName>
</protein>
<name>A0ABD0U8A1_DENTH</name>
<reference evidence="14 15" key="1">
    <citation type="journal article" date="2024" name="Plant Biotechnol. J.">
        <title>Dendrobium thyrsiflorum genome and its molecular insights into genes involved in important horticultural traits.</title>
        <authorList>
            <person name="Chen B."/>
            <person name="Wang J.Y."/>
            <person name="Zheng P.J."/>
            <person name="Li K.L."/>
            <person name="Liang Y.M."/>
            <person name="Chen X.F."/>
            <person name="Zhang C."/>
            <person name="Zhao X."/>
            <person name="He X."/>
            <person name="Zhang G.Q."/>
            <person name="Liu Z.J."/>
            <person name="Xu Q."/>
        </authorList>
    </citation>
    <scope>NUCLEOTIDE SEQUENCE [LARGE SCALE GENOMIC DNA]</scope>
    <source>
        <strain evidence="14">GZMU011</strain>
    </source>
</reference>
<gene>
    <name evidence="14" type="ORF">M5K25_025005</name>
</gene>
<dbReference type="PANTHER" id="PTHR15422:SF24">
    <property type="entry name" value="DOMON RELATED DOMAIN-CONTAINING PROTEIN"/>
    <property type="match status" value="1"/>
</dbReference>
<keyword evidence="9" id="KW-0408">Iron</keyword>
<sequence length="401" mass="45313">MEEPNNPKELDSTQHLNTTQTSPNIPEIDISPYDLNGNLENHNGDDKANDINDLDNLITYGCSQDPNTPLLGNVNVENKTVGLSNCSNDKFISMNVSNLVHVVVIPMLSDSNNEFARETEMKCEKGVQYNADSESVCPSDKSDDQWEEGEINSDEERYTLKELYNAVLVFFCCKLRLGERMLKSAPVPHSSVKFTTELSFQVKLHAFLLWASIGFLMPVGILIIRISNRVQCGRRLKFLFYSHVILQMSAVLLATGAAVLSIRNFDNSFSNTHQRMGLGIYGLILVQPLIGFLRPHRGVKLRSIWYTTHWLFGTAISTIGIINIYFGLNAYEKKTSKSVKIWTLLFTAQLVFIAFIYLLQDRWDYIKKQGVILGDEQISPSDVQLINSPRHTNNKDLPSMP</sequence>
<evidence type="ECO:0000313" key="15">
    <source>
        <dbReference type="Proteomes" id="UP001552299"/>
    </source>
</evidence>
<keyword evidence="5 12" id="KW-0812">Transmembrane</keyword>
<evidence type="ECO:0000259" key="13">
    <source>
        <dbReference type="PROSITE" id="PS50939"/>
    </source>
</evidence>
<feature type="transmembrane region" description="Helical" evidence="12">
    <location>
        <begin position="274"/>
        <end position="293"/>
    </location>
</feature>
<dbReference type="GO" id="GO:0046872">
    <property type="term" value="F:metal ion binding"/>
    <property type="evidence" value="ECO:0007669"/>
    <property type="project" value="UniProtKB-KW"/>
</dbReference>
<feature type="domain" description="Cytochrome b561" evidence="13">
    <location>
        <begin position="168"/>
        <end position="367"/>
    </location>
</feature>
<dbReference type="PROSITE" id="PS50939">
    <property type="entry name" value="CYTOCHROME_B561"/>
    <property type="match status" value="1"/>
</dbReference>
<dbReference type="AlphaFoldDB" id="A0ABD0U8A1"/>
<evidence type="ECO:0000256" key="5">
    <source>
        <dbReference type="ARBA" id="ARBA00022692"/>
    </source>
</evidence>
<keyword evidence="7" id="KW-0249">Electron transport</keyword>
<keyword evidence="15" id="KW-1185">Reference proteome</keyword>
<feature type="region of interest" description="Disordered" evidence="11">
    <location>
        <begin position="1"/>
        <end position="47"/>
    </location>
</feature>
<dbReference type="EMBL" id="JANQDX010000018">
    <property type="protein sequence ID" value="KAL0906507.1"/>
    <property type="molecule type" value="Genomic_DNA"/>
</dbReference>
<comment type="subcellular location">
    <subcellularLocation>
        <location evidence="2">Membrane</location>
        <topology evidence="2">Multi-pass membrane protein</topology>
    </subcellularLocation>
</comment>
<evidence type="ECO:0000256" key="11">
    <source>
        <dbReference type="SAM" id="MobiDB-lite"/>
    </source>
</evidence>
<dbReference type="Gene3D" id="1.20.120.1770">
    <property type="match status" value="1"/>
</dbReference>
<comment type="caution">
    <text evidence="14">The sequence shown here is derived from an EMBL/GenBank/DDBJ whole genome shotgun (WGS) entry which is preliminary data.</text>
</comment>
<keyword evidence="10 12" id="KW-0472">Membrane</keyword>
<dbReference type="InterPro" id="IPR045150">
    <property type="entry name" value="CYB561D1/2"/>
</dbReference>
<evidence type="ECO:0000256" key="2">
    <source>
        <dbReference type="ARBA" id="ARBA00004141"/>
    </source>
</evidence>
<evidence type="ECO:0000256" key="1">
    <source>
        <dbReference type="ARBA" id="ARBA00001970"/>
    </source>
</evidence>
<keyword evidence="4" id="KW-0349">Heme</keyword>
<feature type="compositionally biased region" description="Polar residues" evidence="11">
    <location>
        <begin position="13"/>
        <end position="24"/>
    </location>
</feature>
<keyword evidence="8 12" id="KW-1133">Transmembrane helix</keyword>
<dbReference type="Pfam" id="PF03188">
    <property type="entry name" value="Cytochrom_B561"/>
    <property type="match status" value="1"/>
</dbReference>
<dbReference type="CDD" id="cd08760">
    <property type="entry name" value="Cyt_b561_FRRS1_like"/>
    <property type="match status" value="1"/>
</dbReference>
<feature type="transmembrane region" description="Helical" evidence="12">
    <location>
        <begin position="339"/>
        <end position="359"/>
    </location>
</feature>
<dbReference type="PANTHER" id="PTHR15422">
    <property type="entry name" value="OS05G0565100 PROTEIN"/>
    <property type="match status" value="1"/>
</dbReference>
<dbReference type="SMART" id="SM00665">
    <property type="entry name" value="B561"/>
    <property type="match status" value="1"/>
</dbReference>
<evidence type="ECO:0000256" key="8">
    <source>
        <dbReference type="ARBA" id="ARBA00022989"/>
    </source>
</evidence>
<accession>A0ABD0U8A1</accession>
<evidence type="ECO:0000256" key="9">
    <source>
        <dbReference type="ARBA" id="ARBA00023004"/>
    </source>
</evidence>
<dbReference type="InterPro" id="IPR006593">
    <property type="entry name" value="Cyt_b561/ferric_Rdtase_TM"/>
</dbReference>
<dbReference type="GO" id="GO:0016020">
    <property type="term" value="C:membrane"/>
    <property type="evidence" value="ECO:0007669"/>
    <property type="project" value="UniProtKB-SubCell"/>
</dbReference>
<feature type="transmembrane region" description="Helical" evidence="12">
    <location>
        <begin position="305"/>
        <end position="327"/>
    </location>
</feature>
<dbReference type="Proteomes" id="UP001552299">
    <property type="component" value="Unassembled WGS sequence"/>
</dbReference>
<feature type="transmembrane region" description="Helical" evidence="12">
    <location>
        <begin position="238"/>
        <end position="262"/>
    </location>
</feature>
<comment type="cofactor">
    <cofactor evidence="1">
        <name>heme b</name>
        <dbReference type="ChEBI" id="CHEBI:60344"/>
    </cofactor>
</comment>
<organism evidence="14 15">
    <name type="scientific">Dendrobium thyrsiflorum</name>
    <name type="common">Pinecone-like raceme dendrobium</name>
    <name type="synonym">Orchid</name>
    <dbReference type="NCBI Taxonomy" id="117978"/>
    <lineage>
        <taxon>Eukaryota</taxon>
        <taxon>Viridiplantae</taxon>
        <taxon>Streptophyta</taxon>
        <taxon>Embryophyta</taxon>
        <taxon>Tracheophyta</taxon>
        <taxon>Spermatophyta</taxon>
        <taxon>Magnoliopsida</taxon>
        <taxon>Liliopsida</taxon>
        <taxon>Asparagales</taxon>
        <taxon>Orchidaceae</taxon>
        <taxon>Epidendroideae</taxon>
        <taxon>Malaxideae</taxon>
        <taxon>Dendrobiinae</taxon>
        <taxon>Dendrobium</taxon>
    </lineage>
</organism>
<evidence type="ECO:0000256" key="12">
    <source>
        <dbReference type="SAM" id="Phobius"/>
    </source>
</evidence>
<keyword evidence="3" id="KW-0813">Transport</keyword>
<evidence type="ECO:0000256" key="7">
    <source>
        <dbReference type="ARBA" id="ARBA00022982"/>
    </source>
</evidence>